<dbReference type="Gene3D" id="3.60.10.10">
    <property type="entry name" value="Endonuclease/exonuclease/phosphatase"/>
    <property type="match status" value="1"/>
</dbReference>
<dbReference type="PANTHER" id="PTHR42834:SF1">
    <property type="entry name" value="ENDONUCLEASE_EXONUCLEASE_PHOSPHATASE FAMILY PROTEIN (AFU_ORTHOLOGUE AFUA_3G09210)"/>
    <property type="match status" value="1"/>
</dbReference>
<dbReference type="STRING" id="59733.SAMN05421769_2727"/>
<reference evidence="3" key="1">
    <citation type="submission" date="2016-12" db="EMBL/GenBank/DDBJ databases">
        <authorList>
            <person name="Varghese N."/>
            <person name="Submissions S."/>
        </authorList>
    </citation>
    <scope>NUCLEOTIDE SEQUENCE [LARGE SCALE GENOMIC DNA]</scope>
    <source>
        <strain evidence="3">DSM 16779</strain>
    </source>
</reference>
<proteinExistence type="predicted"/>
<organism evidence="2 3">
    <name type="scientific">Chryseobacterium scophthalmum</name>
    <dbReference type="NCBI Taxonomy" id="59733"/>
    <lineage>
        <taxon>Bacteria</taxon>
        <taxon>Pseudomonadati</taxon>
        <taxon>Bacteroidota</taxon>
        <taxon>Flavobacteriia</taxon>
        <taxon>Flavobacteriales</taxon>
        <taxon>Weeksellaceae</taxon>
        <taxon>Chryseobacterium group</taxon>
        <taxon>Chryseobacterium</taxon>
    </lineage>
</organism>
<dbReference type="EMBL" id="FSRQ01000002">
    <property type="protein sequence ID" value="SIO21743.1"/>
    <property type="molecule type" value="Genomic_DNA"/>
</dbReference>
<keyword evidence="3" id="KW-1185">Reference proteome</keyword>
<accession>A0A1N6HPQ8</accession>
<dbReference type="SUPFAM" id="SSF56219">
    <property type="entry name" value="DNase I-like"/>
    <property type="match status" value="1"/>
</dbReference>
<gene>
    <name evidence="2" type="ORF">SAMN05421769_2727</name>
</gene>
<evidence type="ECO:0000259" key="1">
    <source>
        <dbReference type="Pfam" id="PF19580"/>
    </source>
</evidence>
<dbReference type="InterPro" id="IPR005135">
    <property type="entry name" value="Endo/exonuclease/phosphatase"/>
</dbReference>
<dbReference type="AlphaFoldDB" id="A0A1N6HPQ8"/>
<name>A0A1N6HPQ8_9FLAO</name>
<evidence type="ECO:0000313" key="2">
    <source>
        <dbReference type="EMBL" id="SIO21743.1"/>
    </source>
</evidence>
<sequence>MILKVVILAPQFFEYFKNMKKYLIIFAVLCFNFGFSQQKQVKRAAVAFLNVENLWDTIASADYIDGTLPFSNPKFHRSVPIDSLKFLETTEDYKGEWSNELLVGKKVIRHQILATDFTANSPKRWGTKYYNQKLANEAKVISELGRQYTNDNPAICGLIEVENRQVIEDLIKQPVLAKSNYGIVHYNSYDARGIDIAIIYQKNRFVVQNTYTKEIKIYNEDGKRQYTRDVLVAIGLLDGEKIAVFMNHWPSRSGGEAASQPRRNAAAAVLKGEMDKLSAEYPGIKLISMGDYNDDPVSPSLKKHLGAVENPEDLSDKTPYYNLMYKLYKAGVASLAYRDAPNLFDQIIVSQNLYSKEKLTPTYSIFKAEIYAPSYLVNKEGQWKGYPLRSWDGDRFTGGYSDHFPAVSVLQKEYIKK</sequence>
<feature type="domain" description="Endonuclease/exonuclease/phosphatase" evidence="1">
    <location>
        <begin position="115"/>
        <end position="411"/>
    </location>
</feature>
<dbReference type="Pfam" id="PF19580">
    <property type="entry name" value="Exo_endo_phos_3"/>
    <property type="match status" value="1"/>
</dbReference>
<dbReference type="GO" id="GO:0003824">
    <property type="term" value="F:catalytic activity"/>
    <property type="evidence" value="ECO:0007669"/>
    <property type="project" value="InterPro"/>
</dbReference>
<dbReference type="PANTHER" id="PTHR42834">
    <property type="entry name" value="ENDONUCLEASE/EXONUCLEASE/PHOSPHATASE FAMILY PROTEIN (AFU_ORTHOLOGUE AFUA_3G09210)"/>
    <property type="match status" value="1"/>
</dbReference>
<dbReference type="InterPro" id="IPR036691">
    <property type="entry name" value="Endo/exonu/phosph_ase_sf"/>
</dbReference>
<protein>
    <recommendedName>
        <fullName evidence="1">Endonuclease/exonuclease/phosphatase domain-containing protein</fullName>
    </recommendedName>
</protein>
<evidence type="ECO:0000313" key="3">
    <source>
        <dbReference type="Proteomes" id="UP000184782"/>
    </source>
</evidence>
<dbReference type="Proteomes" id="UP000184782">
    <property type="component" value="Unassembled WGS sequence"/>
</dbReference>